<evidence type="ECO:0008006" key="4">
    <source>
        <dbReference type="Google" id="ProtNLM"/>
    </source>
</evidence>
<keyword evidence="1" id="KW-0472">Membrane</keyword>
<proteinExistence type="predicted"/>
<comment type="caution">
    <text evidence="2">The sequence shown here is derived from an EMBL/GenBank/DDBJ whole genome shotgun (WGS) entry which is preliminary data.</text>
</comment>
<evidence type="ECO:0000313" key="2">
    <source>
        <dbReference type="EMBL" id="GAA5518785.1"/>
    </source>
</evidence>
<protein>
    <recommendedName>
        <fullName evidence="4">AzlD domain-containing protein</fullName>
    </recommendedName>
</protein>
<dbReference type="Proteomes" id="UP001426770">
    <property type="component" value="Unassembled WGS sequence"/>
</dbReference>
<accession>A0ABP9WG39</accession>
<reference evidence="2 3" key="1">
    <citation type="submission" date="2024-02" db="EMBL/GenBank/DDBJ databases">
        <title>Lysinimicrobium sediminis NBRC 112286.</title>
        <authorList>
            <person name="Ichikawa N."/>
            <person name="Katano-Makiyama Y."/>
            <person name="Hidaka K."/>
        </authorList>
    </citation>
    <scope>NUCLEOTIDE SEQUENCE [LARGE SCALE GENOMIC DNA]</scope>
    <source>
        <strain evidence="2 3">NBRC 112286</strain>
    </source>
</reference>
<evidence type="ECO:0000256" key="1">
    <source>
        <dbReference type="SAM" id="Phobius"/>
    </source>
</evidence>
<feature type="transmembrane region" description="Helical" evidence="1">
    <location>
        <begin position="41"/>
        <end position="59"/>
    </location>
</feature>
<dbReference type="RefSeq" id="WP_286216380.1">
    <property type="nucleotide sequence ID" value="NZ_AP027736.1"/>
</dbReference>
<evidence type="ECO:0000313" key="3">
    <source>
        <dbReference type="Proteomes" id="UP001426770"/>
    </source>
</evidence>
<keyword evidence="1" id="KW-0812">Transmembrane</keyword>
<sequence>MSAYVWTWIAIAAAGLAAWATKLAGHTVPEAWLDNPRVHRVAAFVTVALLSALVAVQTFGSGRGLTVDARVAALAVAAVLLWRRAPFIVVVAVAALVAAGLRALGWG</sequence>
<keyword evidence="1" id="KW-1133">Transmembrane helix</keyword>
<dbReference type="InterPro" id="IPR008407">
    <property type="entry name" value="Brnchd-chn_aa_trnsp_AzlD"/>
</dbReference>
<gene>
    <name evidence="2" type="ORF">Lsed01_01218</name>
</gene>
<organism evidence="2 3">
    <name type="scientific">Demequina sediminis</name>
    <dbReference type="NCBI Taxonomy" id="1930058"/>
    <lineage>
        <taxon>Bacteria</taxon>
        <taxon>Bacillati</taxon>
        <taxon>Actinomycetota</taxon>
        <taxon>Actinomycetes</taxon>
        <taxon>Micrococcales</taxon>
        <taxon>Demequinaceae</taxon>
        <taxon>Demequina</taxon>
    </lineage>
</organism>
<name>A0ABP9WG39_9MICO</name>
<dbReference type="EMBL" id="BAABRR010000005">
    <property type="protein sequence ID" value="GAA5518785.1"/>
    <property type="molecule type" value="Genomic_DNA"/>
</dbReference>
<keyword evidence="3" id="KW-1185">Reference proteome</keyword>
<dbReference type="Pfam" id="PF05437">
    <property type="entry name" value="AzlD"/>
    <property type="match status" value="1"/>
</dbReference>
<feature type="transmembrane region" description="Helical" evidence="1">
    <location>
        <begin position="71"/>
        <end position="101"/>
    </location>
</feature>